<keyword evidence="3" id="KW-1185">Reference proteome</keyword>
<dbReference type="Gene3D" id="2.60.20.10">
    <property type="entry name" value="Crystallins"/>
    <property type="match status" value="1"/>
</dbReference>
<dbReference type="AlphaFoldDB" id="A0A927ICH8"/>
<evidence type="ECO:0000256" key="1">
    <source>
        <dbReference type="SAM" id="SignalP"/>
    </source>
</evidence>
<dbReference type="EMBL" id="JACXYU010000013">
    <property type="protein sequence ID" value="MBD3934033.1"/>
    <property type="molecule type" value="Genomic_DNA"/>
</dbReference>
<comment type="caution">
    <text evidence="2">The sequence shown here is derived from an EMBL/GenBank/DDBJ whole genome shotgun (WGS) entry which is preliminary data.</text>
</comment>
<dbReference type="Proteomes" id="UP000632289">
    <property type="component" value="Unassembled WGS sequence"/>
</dbReference>
<feature type="chain" id="PRO_5037825230" evidence="1">
    <location>
        <begin position="31"/>
        <end position="184"/>
    </location>
</feature>
<protein>
    <submittedName>
        <fullName evidence="2">Peptidase inhibitor family I36 protein</fullName>
    </submittedName>
</protein>
<accession>A0A927ICH8</accession>
<dbReference type="RefSeq" id="WP_191211325.1">
    <property type="nucleotide sequence ID" value="NZ_BAABKL010000009.1"/>
</dbReference>
<name>A0A927ICH8_9ACTN</name>
<organism evidence="2 3">
    <name type="scientific">Streptomyces chumphonensis</name>
    <dbReference type="NCBI Taxonomy" id="1214925"/>
    <lineage>
        <taxon>Bacteria</taxon>
        <taxon>Bacillati</taxon>
        <taxon>Actinomycetota</taxon>
        <taxon>Actinomycetes</taxon>
        <taxon>Kitasatosporales</taxon>
        <taxon>Streptomycetaceae</taxon>
        <taxon>Streptomyces</taxon>
    </lineage>
</organism>
<dbReference type="Pfam" id="PF03995">
    <property type="entry name" value="Inhibitor_I36"/>
    <property type="match status" value="1"/>
</dbReference>
<gene>
    <name evidence="2" type="ORF">IF129_21035</name>
</gene>
<evidence type="ECO:0000313" key="2">
    <source>
        <dbReference type="EMBL" id="MBD3934033.1"/>
    </source>
</evidence>
<feature type="signal peptide" evidence="1">
    <location>
        <begin position="1"/>
        <end position="30"/>
    </location>
</feature>
<sequence>MRTSPSRAARIVGASAVLAGLLTAAPSATAAPAPAPGATADYAGQSIDLARDGWLDAHTCVVHTPENVRCYGEAAEADGALGYERSADPAARRNAAVPACANGWLCLYEHANGGGRRLIFNDEYWHNLYDYGFENRTSSWRNNQRSGDSGGLRMSDDQRQIWIDAPGYTAYIGIYNDRAYMVHG</sequence>
<reference evidence="2" key="1">
    <citation type="submission" date="2020-09" db="EMBL/GenBank/DDBJ databases">
        <title>Secondary metabolite and genome analysis of marine Streptomyces chumphonensis KK1-2T.</title>
        <authorList>
            <person name="Phongsopitanun W."/>
            <person name="Kanchanasin P."/>
            <person name="Pittayakhajonwut P."/>
            <person name="Suwanborirux K."/>
            <person name="Tanasupawat S."/>
        </authorList>
    </citation>
    <scope>NUCLEOTIDE SEQUENCE</scope>
    <source>
        <strain evidence="2">KK1-2</strain>
    </source>
</reference>
<proteinExistence type="predicted"/>
<evidence type="ECO:0000313" key="3">
    <source>
        <dbReference type="Proteomes" id="UP000632289"/>
    </source>
</evidence>
<keyword evidence="1" id="KW-0732">Signal</keyword>